<comment type="subcellular location">
    <subcellularLocation>
        <location evidence="1">Membrane</location>
        <topology evidence="1">Single-pass membrane protein</topology>
    </subcellularLocation>
</comment>
<reference evidence="8 9" key="1">
    <citation type="journal article" date="2018" name="Evol. Lett.">
        <title>Horizontal gene cluster transfer increased hallucinogenic mushroom diversity.</title>
        <authorList>
            <person name="Reynolds H.T."/>
            <person name="Vijayakumar V."/>
            <person name="Gluck-Thaler E."/>
            <person name="Korotkin H.B."/>
            <person name="Matheny P.B."/>
            <person name="Slot J.C."/>
        </authorList>
    </citation>
    <scope>NUCLEOTIDE SEQUENCE [LARGE SCALE GENOMIC DNA]</scope>
    <source>
        <strain evidence="8 9">2631</strain>
    </source>
</reference>
<evidence type="ECO:0000256" key="1">
    <source>
        <dbReference type="ARBA" id="ARBA00004167"/>
    </source>
</evidence>
<dbReference type="Proteomes" id="UP000283269">
    <property type="component" value="Unassembled WGS sequence"/>
</dbReference>
<proteinExistence type="predicted"/>
<dbReference type="OrthoDB" id="29460at2759"/>
<dbReference type="Gene3D" id="2.70.130.10">
    <property type="entry name" value="Mannose-6-phosphate receptor binding domain"/>
    <property type="match status" value="1"/>
</dbReference>
<evidence type="ECO:0000256" key="6">
    <source>
        <dbReference type="SAM" id="MobiDB-lite"/>
    </source>
</evidence>
<keyword evidence="3" id="KW-0732">Signal</keyword>
<gene>
    <name evidence="8" type="ORF">CVT25_011736</name>
</gene>
<dbReference type="SUPFAM" id="SSF50911">
    <property type="entry name" value="Mannose 6-phosphate receptor domain"/>
    <property type="match status" value="1"/>
</dbReference>
<keyword evidence="9" id="KW-1185">Reference proteome</keyword>
<dbReference type="Pfam" id="PF09451">
    <property type="entry name" value="ATG27"/>
    <property type="match status" value="1"/>
</dbReference>
<name>A0A409WIE0_PSICY</name>
<keyword evidence="4 7" id="KW-1133">Transmembrane helix</keyword>
<keyword evidence="2 7" id="KW-0812">Transmembrane</keyword>
<evidence type="ECO:0000256" key="2">
    <source>
        <dbReference type="ARBA" id="ARBA00022692"/>
    </source>
</evidence>
<accession>A0A409WIE0</accession>
<protein>
    <submittedName>
        <fullName evidence="8">Uncharacterized protein</fullName>
    </submittedName>
</protein>
<keyword evidence="5 7" id="KW-0472">Membrane</keyword>
<sequence length="343" mass="38009">MSSAYTPTSSGPTSLFSTSINDQCTFNVYPESSNTVLQYNVCPLLIGSNGVKSIQVIKDEDTPPTHTRHIYDIAMMGTNGLEWDGTLPSSLQADVALTRISIRALIHQCPTGTWICLTVINSRPDHPSEPLRVLQVMPISTVEKSNPKASYVSENLENHLQVAFHGGRYMGKKNKALFHFTCDQKNSSPNLLWSFNGTHSFSWASKHGCPISSPITTIRATPTSPSQPDSEPSDKPPQQSEDSDATEDIFTNITLGIVPIASLAIIFSVIFWALCMRRISRVASAMTGTSRVWILRRPPNLHRWSKSRTLIQQEEVSVLLEDFTVDSREPLSPKDSMFPKYGL</sequence>
<feature type="compositionally biased region" description="Polar residues" evidence="6">
    <location>
        <begin position="214"/>
        <end position="240"/>
    </location>
</feature>
<dbReference type="InterPro" id="IPR018939">
    <property type="entry name" value="Autophagy-rel_prot_27"/>
</dbReference>
<evidence type="ECO:0000256" key="5">
    <source>
        <dbReference type="ARBA" id="ARBA00023136"/>
    </source>
</evidence>
<evidence type="ECO:0000313" key="8">
    <source>
        <dbReference type="EMBL" id="PPQ78277.1"/>
    </source>
</evidence>
<dbReference type="InParanoid" id="A0A409WIE0"/>
<dbReference type="AlphaFoldDB" id="A0A409WIE0"/>
<evidence type="ECO:0000313" key="9">
    <source>
        <dbReference type="Proteomes" id="UP000283269"/>
    </source>
</evidence>
<evidence type="ECO:0000256" key="4">
    <source>
        <dbReference type="ARBA" id="ARBA00022989"/>
    </source>
</evidence>
<feature type="region of interest" description="Disordered" evidence="6">
    <location>
        <begin position="214"/>
        <end position="244"/>
    </location>
</feature>
<feature type="transmembrane region" description="Helical" evidence="7">
    <location>
        <begin position="249"/>
        <end position="274"/>
    </location>
</feature>
<organism evidence="8 9">
    <name type="scientific">Psilocybe cyanescens</name>
    <dbReference type="NCBI Taxonomy" id="93625"/>
    <lineage>
        <taxon>Eukaryota</taxon>
        <taxon>Fungi</taxon>
        <taxon>Dikarya</taxon>
        <taxon>Basidiomycota</taxon>
        <taxon>Agaricomycotina</taxon>
        <taxon>Agaricomycetes</taxon>
        <taxon>Agaricomycetidae</taxon>
        <taxon>Agaricales</taxon>
        <taxon>Agaricineae</taxon>
        <taxon>Strophariaceae</taxon>
        <taxon>Psilocybe</taxon>
    </lineage>
</organism>
<comment type="caution">
    <text evidence="8">The sequence shown here is derived from an EMBL/GenBank/DDBJ whole genome shotgun (WGS) entry which is preliminary data.</text>
</comment>
<dbReference type="GO" id="GO:0016020">
    <property type="term" value="C:membrane"/>
    <property type="evidence" value="ECO:0007669"/>
    <property type="project" value="UniProtKB-SubCell"/>
</dbReference>
<evidence type="ECO:0000256" key="3">
    <source>
        <dbReference type="ARBA" id="ARBA00022729"/>
    </source>
</evidence>
<dbReference type="EMBL" id="NHYD01003423">
    <property type="protein sequence ID" value="PPQ78277.1"/>
    <property type="molecule type" value="Genomic_DNA"/>
</dbReference>
<evidence type="ECO:0000256" key="7">
    <source>
        <dbReference type="SAM" id="Phobius"/>
    </source>
</evidence>
<dbReference type="InterPro" id="IPR009011">
    <property type="entry name" value="Man6P_isomerase_rcpt-bd_dom_sf"/>
</dbReference>